<dbReference type="SUPFAM" id="SSF56349">
    <property type="entry name" value="DNA breaking-rejoining enzymes"/>
    <property type="match status" value="1"/>
</dbReference>
<organism evidence="2 3">
    <name type="scientific">Hypsizygus marmoreus</name>
    <name type="common">White beech mushroom</name>
    <name type="synonym">Agaricus marmoreus</name>
    <dbReference type="NCBI Taxonomy" id="39966"/>
    <lineage>
        <taxon>Eukaryota</taxon>
        <taxon>Fungi</taxon>
        <taxon>Dikarya</taxon>
        <taxon>Basidiomycota</taxon>
        <taxon>Agaricomycotina</taxon>
        <taxon>Agaricomycetes</taxon>
        <taxon>Agaricomycetidae</taxon>
        <taxon>Agaricales</taxon>
        <taxon>Tricholomatineae</taxon>
        <taxon>Lyophyllaceae</taxon>
        <taxon>Hypsizygus</taxon>
    </lineage>
</organism>
<evidence type="ECO:0000313" key="3">
    <source>
        <dbReference type="Proteomes" id="UP000076154"/>
    </source>
</evidence>
<keyword evidence="3" id="KW-1185">Reference proteome</keyword>
<dbReference type="GO" id="GO:0006310">
    <property type="term" value="P:DNA recombination"/>
    <property type="evidence" value="ECO:0007669"/>
    <property type="project" value="UniProtKB-KW"/>
</dbReference>
<dbReference type="Gene3D" id="1.10.443.10">
    <property type="entry name" value="Intergrase catalytic core"/>
    <property type="match status" value="1"/>
</dbReference>
<name>A0A369JCP3_HYPMA</name>
<proteinExistence type="predicted"/>
<dbReference type="GO" id="GO:0003677">
    <property type="term" value="F:DNA binding"/>
    <property type="evidence" value="ECO:0007669"/>
    <property type="project" value="InterPro"/>
</dbReference>
<accession>A0A369JCP3</accession>
<reference evidence="2" key="1">
    <citation type="submission" date="2018-04" db="EMBL/GenBank/DDBJ databases">
        <title>Whole genome sequencing of Hypsizygus marmoreus.</title>
        <authorList>
            <person name="Choi I.-G."/>
            <person name="Min B."/>
            <person name="Kim J.-G."/>
            <person name="Kim S."/>
            <person name="Oh Y.-L."/>
            <person name="Kong W.-S."/>
            <person name="Park H."/>
            <person name="Jeong J."/>
            <person name="Song E.-S."/>
        </authorList>
    </citation>
    <scope>NUCLEOTIDE SEQUENCE [LARGE SCALE GENOMIC DNA]</scope>
    <source>
        <strain evidence="2">51987-8</strain>
    </source>
</reference>
<comment type="caution">
    <text evidence="2">The sequence shown here is derived from an EMBL/GenBank/DDBJ whole genome shotgun (WGS) entry which is preliminary data.</text>
</comment>
<evidence type="ECO:0000313" key="2">
    <source>
        <dbReference type="EMBL" id="RDB17204.1"/>
    </source>
</evidence>
<keyword evidence="1" id="KW-0233">DNA recombination</keyword>
<gene>
    <name evidence="2" type="ORF">Hypma_002006</name>
</gene>
<dbReference type="InterPro" id="IPR013762">
    <property type="entry name" value="Integrase-like_cat_sf"/>
</dbReference>
<protein>
    <recommendedName>
        <fullName evidence="4">Tyr recombinase domain-containing protein</fullName>
    </recommendedName>
</protein>
<dbReference type="EMBL" id="LUEZ02000113">
    <property type="protein sequence ID" value="RDB17204.1"/>
    <property type="molecule type" value="Genomic_DNA"/>
</dbReference>
<dbReference type="Proteomes" id="UP000076154">
    <property type="component" value="Unassembled WGS sequence"/>
</dbReference>
<dbReference type="GO" id="GO:0015074">
    <property type="term" value="P:DNA integration"/>
    <property type="evidence" value="ECO:0007669"/>
    <property type="project" value="InterPro"/>
</dbReference>
<evidence type="ECO:0008006" key="4">
    <source>
        <dbReference type="Google" id="ProtNLM"/>
    </source>
</evidence>
<dbReference type="AlphaFoldDB" id="A0A369JCP3"/>
<dbReference type="InParanoid" id="A0A369JCP3"/>
<sequence>MPTSRKSALSQDDLVFAIRSLPPHPTHDDLLFIAMLLSGFYGLHRLGELSFPDDVELRDDQKTIKAASVVISPSGYQYFLPGHKADRFFEGNTFPLSAELWLTSAGTVPTRSFFMRRLRILFNKSIAGQSMRAGGATSLAENGVAPSIIQATGRWSSDAFQLYIRKNPVLIQALIFGRSLQSMPAYTHIS</sequence>
<dbReference type="OrthoDB" id="5598396at2759"/>
<dbReference type="InterPro" id="IPR011010">
    <property type="entry name" value="DNA_brk_join_enz"/>
</dbReference>
<evidence type="ECO:0000256" key="1">
    <source>
        <dbReference type="ARBA" id="ARBA00023172"/>
    </source>
</evidence>